<proteinExistence type="predicted"/>
<keyword evidence="2" id="KW-1185">Reference proteome</keyword>
<gene>
    <name evidence="1" type="ORF">JMN32_09040</name>
</gene>
<accession>A0A937FWS8</accession>
<dbReference type="EMBL" id="JAEUGD010000031">
    <property type="protein sequence ID" value="MBL6446452.1"/>
    <property type="molecule type" value="Genomic_DNA"/>
</dbReference>
<protein>
    <submittedName>
        <fullName evidence="1">HTH domain-containing protein</fullName>
    </submittedName>
</protein>
<evidence type="ECO:0000313" key="1">
    <source>
        <dbReference type="EMBL" id="MBL6446452.1"/>
    </source>
</evidence>
<sequence>MAFKFEQYLNNIERLDQLIRLKCTGSPESLSTRLNISRSTLYRHLEIMRIIGAPITYCTKYESFVYEYPVDFNFGFSPKYRTPGRSSLSLT</sequence>
<evidence type="ECO:0000313" key="2">
    <source>
        <dbReference type="Proteomes" id="UP000614216"/>
    </source>
</evidence>
<organism evidence="1 2">
    <name type="scientific">Fulvivirga marina</name>
    <dbReference type="NCBI Taxonomy" id="2494733"/>
    <lineage>
        <taxon>Bacteria</taxon>
        <taxon>Pseudomonadati</taxon>
        <taxon>Bacteroidota</taxon>
        <taxon>Cytophagia</taxon>
        <taxon>Cytophagales</taxon>
        <taxon>Fulvivirgaceae</taxon>
        <taxon>Fulvivirga</taxon>
    </lineage>
</organism>
<dbReference type="Proteomes" id="UP000614216">
    <property type="component" value="Unassembled WGS sequence"/>
</dbReference>
<reference evidence="1" key="1">
    <citation type="submission" date="2021-01" db="EMBL/GenBank/DDBJ databases">
        <title>Fulvivirga kasyanovii gen. nov., sp nov., a novel member of the phylum Bacteroidetes isolated from seawater in a mussel farm.</title>
        <authorList>
            <person name="Zhao L.-H."/>
            <person name="Wang Z.-J."/>
        </authorList>
    </citation>
    <scope>NUCLEOTIDE SEQUENCE</scope>
    <source>
        <strain evidence="1">29W222</strain>
    </source>
</reference>
<comment type="caution">
    <text evidence="1">The sequence shown here is derived from an EMBL/GenBank/DDBJ whole genome shotgun (WGS) entry which is preliminary data.</text>
</comment>
<dbReference type="AlphaFoldDB" id="A0A937FWS8"/>
<name>A0A937FWS8_9BACT</name>